<feature type="signal peptide" evidence="3">
    <location>
        <begin position="1"/>
        <end position="26"/>
    </location>
</feature>
<evidence type="ECO:0000259" key="4">
    <source>
        <dbReference type="SMART" id="SM00939"/>
    </source>
</evidence>
<dbReference type="Gene3D" id="3.40.50.1820">
    <property type="entry name" value="alpha/beta hydrolase"/>
    <property type="match status" value="1"/>
</dbReference>
<dbReference type="Pfam" id="PF08530">
    <property type="entry name" value="PepX_C"/>
    <property type="match status" value="1"/>
</dbReference>
<feature type="region of interest" description="Disordered" evidence="2">
    <location>
        <begin position="23"/>
        <end position="51"/>
    </location>
</feature>
<dbReference type="InterPro" id="IPR050585">
    <property type="entry name" value="Xaa-Pro_dipeptidyl-ppase/CocE"/>
</dbReference>
<keyword evidence="1 5" id="KW-0378">Hydrolase</keyword>
<protein>
    <submittedName>
        <fullName evidence="5">CocE/NonD family hydrolase</fullName>
    </submittedName>
</protein>
<feature type="chain" id="PRO_5045771683" evidence="3">
    <location>
        <begin position="27"/>
        <end position="634"/>
    </location>
</feature>
<evidence type="ECO:0000256" key="1">
    <source>
        <dbReference type="ARBA" id="ARBA00022801"/>
    </source>
</evidence>
<dbReference type="NCBIfam" id="TIGR00976">
    <property type="entry name" value="CocE_NonD"/>
    <property type="match status" value="1"/>
</dbReference>
<dbReference type="SMART" id="SM00939">
    <property type="entry name" value="PepX_C"/>
    <property type="match status" value="1"/>
</dbReference>
<name>A0ABW2CTR4_9ACTN</name>
<feature type="compositionally biased region" description="Low complexity" evidence="2">
    <location>
        <begin position="23"/>
        <end position="49"/>
    </location>
</feature>
<dbReference type="InterPro" id="IPR008979">
    <property type="entry name" value="Galactose-bd-like_sf"/>
</dbReference>
<feature type="domain" description="Xaa-Pro dipeptidyl-peptidase C-terminal" evidence="4">
    <location>
        <begin position="361"/>
        <end position="628"/>
    </location>
</feature>
<evidence type="ECO:0000256" key="2">
    <source>
        <dbReference type="SAM" id="MobiDB-lite"/>
    </source>
</evidence>
<comment type="caution">
    <text evidence="5">The sequence shown here is derived from an EMBL/GenBank/DDBJ whole genome shotgun (WGS) entry which is preliminary data.</text>
</comment>
<keyword evidence="6" id="KW-1185">Reference proteome</keyword>
<keyword evidence="3" id="KW-0732">Signal</keyword>
<dbReference type="Pfam" id="PF02129">
    <property type="entry name" value="Peptidase_S15"/>
    <property type="match status" value="1"/>
</dbReference>
<evidence type="ECO:0000313" key="6">
    <source>
        <dbReference type="Proteomes" id="UP001596380"/>
    </source>
</evidence>
<reference evidence="6" key="1">
    <citation type="journal article" date="2019" name="Int. J. Syst. Evol. Microbiol.">
        <title>The Global Catalogue of Microorganisms (GCM) 10K type strain sequencing project: providing services to taxonomists for standard genome sequencing and annotation.</title>
        <authorList>
            <consortium name="The Broad Institute Genomics Platform"/>
            <consortium name="The Broad Institute Genome Sequencing Center for Infectious Disease"/>
            <person name="Wu L."/>
            <person name="Ma J."/>
        </authorList>
    </citation>
    <scope>NUCLEOTIDE SEQUENCE [LARGE SCALE GENOMIC DNA]</scope>
    <source>
        <strain evidence="6">JCM 3369</strain>
    </source>
</reference>
<dbReference type="SUPFAM" id="SSF49785">
    <property type="entry name" value="Galactose-binding domain-like"/>
    <property type="match status" value="1"/>
</dbReference>
<proteinExistence type="predicted"/>
<evidence type="ECO:0000313" key="5">
    <source>
        <dbReference type="EMBL" id="MFC6883973.1"/>
    </source>
</evidence>
<sequence>MRRATRWTTPLAVTALALGGAVPAHASPTHPTAARNAAPAQGGRPAAAPSGWTARPATYDVAIERDVVLRMSDGTELVADIRRPARNGKAAPGRFPVIVTLTPYNKTLPGANMASEYLVKRGYVQIVADVRGTGGSRGKWEAFSAREQRDGKEVVEWAASNARPWSDGRVGMVGASYGGINQIFTAAQRPKGLKALFPVVPMGDAYRDVIGTGGQLGLGFVPMWLAAVGGTGLLPPTYSGANPQKALKVLQEHFGNIGEFQIAMLFNALTGGDKAFDGPFYRERSPLEVVDKVNVPTYLVGGEFDLFQRSEPMLYQRLAKRVPARFVYGPWYHIDGASPALGITIPGTPVPPGPPIQEQMLRWFDRYVRQTPDKALNKDVAPVTYFENGSGRWRTSAQWPPADVRYRAFHLNGSAKPGRPGTLTTAKAKGSGPDPVPWNPFAGLCSRSTVQWAGAGFLKLLGLSCEHDNSGNDRLGVAYDLPVAKPLRLTGPVNAHLTVSSAAKDGQLTVRLEDVAPDGKATQLTSGWQVLSLRALDAGRTVRRDGLVTQPYHPFTRASAKPMPKDRPVAVDVEVFPAAGVIKAGHRLRISVQTADFPHLFPPLPQLGDSIGNGLKLWHDPENPSWVALPVHPS</sequence>
<dbReference type="PANTHER" id="PTHR43056:SF10">
    <property type="entry name" value="COCE_NOND FAMILY, PUTATIVE (AFU_ORTHOLOGUE AFUA_7G00600)-RELATED"/>
    <property type="match status" value="1"/>
</dbReference>
<dbReference type="Gene3D" id="2.60.120.260">
    <property type="entry name" value="Galactose-binding domain-like"/>
    <property type="match status" value="1"/>
</dbReference>
<dbReference type="GO" id="GO:0016787">
    <property type="term" value="F:hydrolase activity"/>
    <property type="evidence" value="ECO:0007669"/>
    <property type="project" value="UniProtKB-KW"/>
</dbReference>
<dbReference type="InterPro" id="IPR000383">
    <property type="entry name" value="Xaa-Pro-like_dom"/>
</dbReference>
<dbReference type="EMBL" id="JBHSXS010000023">
    <property type="protein sequence ID" value="MFC6883973.1"/>
    <property type="molecule type" value="Genomic_DNA"/>
</dbReference>
<dbReference type="Gene3D" id="1.10.3020.10">
    <property type="entry name" value="alpha-amino acid ester hydrolase ( Helical cap domain)"/>
    <property type="match status" value="1"/>
</dbReference>
<dbReference type="RefSeq" id="WP_160823250.1">
    <property type="nucleotide sequence ID" value="NZ_JBHSXE010000001.1"/>
</dbReference>
<dbReference type="Proteomes" id="UP001596380">
    <property type="component" value="Unassembled WGS sequence"/>
</dbReference>
<gene>
    <name evidence="5" type="ORF">ACFQKB_29730</name>
</gene>
<organism evidence="5 6">
    <name type="scientific">Actinomadura yumaensis</name>
    <dbReference type="NCBI Taxonomy" id="111807"/>
    <lineage>
        <taxon>Bacteria</taxon>
        <taxon>Bacillati</taxon>
        <taxon>Actinomycetota</taxon>
        <taxon>Actinomycetes</taxon>
        <taxon>Streptosporangiales</taxon>
        <taxon>Thermomonosporaceae</taxon>
        <taxon>Actinomadura</taxon>
    </lineage>
</organism>
<dbReference type="InterPro" id="IPR005674">
    <property type="entry name" value="CocE/Ser_esterase"/>
</dbReference>
<dbReference type="SUPFAM" id="SSF53474">
    <property type="entry name" value="alpha/beta-Hydrolases"/>
    <property type="match status" value="1"/>
</dbReference>
<feature type="region of interest" description="Disordered" evidence="2">
    <location>
        <begin position="415"/>
        <end position="434"/>
    </location>
</feature>
<dbReference type="InterPro" id="IPR029058">
    <property type="entry name" value="AB_hydrolase_fold"/>
</dbReference>
<dbReference type="PANTHER" id="PTHR43056">
    <property type="entry name" value="PEPTIDASE S9 PROLYL OLIGOPEPTIDASE"/>
    <property type="match status" value="1"/>
</dbReference>
<dbReference type="InterPro" id="IPR013736">
    <property type="entry name" value="Xaa-Pro_dipept_C"/>
</dbReference>
<evidence type="ECO:0000256" key="3">
    <source>
        <dbReference type="SAM" id="SignalP"/>
    </source>
</evidence>
<accession>A0ABW2CTR4</accession>